<dbReference type="AlphaFoldDB" id="A0AAP8PFI5"/>
<name>A0AAP8PFI5_SERMA</name>
<feature type="domain" description="Terminase large subunit gp17-like C-terminal" evidence="2">
    <location>
        <begin position="320"/>
        <end position="494"/>
    </location>
</feature>
<accession>A0AAP8PFI5</accession>
<reference evidence="4" key="1">
    <citation type="submission" date="2017-12" db="EMBL/GenBank/DDBJ databases">
        <title>FDA dAtabase for Regulatory Grade micrObial Sequences (FDA-ARGOS): Supporting development and validation of Infectious Disease Dx tests.</title>
        <authorList>
            <person name="Campos J."/>
            <person name="Goldberg B."/>
            <person name="Tallon L."/>
            <person name="Sadzewicz L."/>
            <person name="Sengamalay N."/>
            <person name="Ott S."/>
            <person name="Godinez A."/>
            <person name="Nagaraj S."/>
            <person name="Vavikolanu K."/>
            <person name="Vyas G."/>
            <person name="Nadendla S."/>
            <person name="Aluvathingal J."/>
            <person name="Geyer C."/>
            <person name="Nandy P."/>
            <person name="Hobson J."/>
            <person name="Sichtig H."/>
        </authorList>
    </citation>
    <scope>NUCLEOTIDE SEQUENCE [LARGE SCALE GENOMIC DNA]</scope>
    <source>
        <strain evidence="4">FDAARGOS_79</strain>
    </source>
</reference>
<protein>
    <recommendedName>
        <fullName evidence="2">Terminase large subunit gp17-like C-terminal domain-containing protein</fullName>
    </recommendedName>
</protein>
<evidence type="ECO:0000313" key="4">
    <source>
        <dbReference type="Proteomes" id="UP000030378"/>
    </source>
</evidence>
<dbReference type="Pfam" id="PF03237">
    <property type="entry name" value="Terminase_6N"/>
    <property type="match status" value="1"/>
</dbReference>
<evidence type="ECO:0000256" key="1">
    <source>
        <dbReference type="ARBA" id="ARBA00022612"/>
    </source>
</evidence>
<organism evidence="3 4">
    <name type="scientific">Serratia marcescens</name>
    <dbReference type="NCBI Taxonomy" id="615"/>
    <lineage>
        <taxon>Bacteria</taxon>
        <taxon>Pseudomonadati</taxon>
        <taxon>Pseudomonadota</taxon>
        <taxon>Gammaproteobacteria</taxon>
        <taxon>Enterobacterales</taxon>
        <taxon>Yersiniaceae</taxon>
        <taxon>Serratia</taxon>
    </lineage>
</organism>
<evidence type="ECO:0000313" key="3">
    <source>
        <dbReference type="EMBL" id="PNO65051.1"/>
    </source>
</evidence>
<keyword evidence="1" id="KW-1188">Viral release from host cell</keyword>
<dbReference type="Pfam" id="PF17289">
    <property type="entry name" value="Terminase_6C"/>
    <property type="match status" value="1"/>
</dbReference>
<dbReference type="Gene3D" id="3.30.420.280">
    <property type="match status" value="1"/>
</dbReference>
<dbReference type="RefSeq" id="WP_102985137.1">
    <property type="nucleotide sequence ID" value="NZ_JTBC02000008.1"/>
</dbReference>
<sequence length="522" mass="58925">MNDFTALKERLTPEALENITPEALQNLYELIKPYQAYQKYNRIEFTNPFDYQENFFKAGKTFKHRYLSAANRIGKTFGGAMEFSYHLTGRYPEGWQGREITGSGRVYWCIGLNLTMVTDIQQKELLGTNNIGLDEEIGTGAIPRDCIELKSGLEKDGPRCVKIRIKHKDGGLNELAFFGSTDPDVLMGRKVAGVWMDEESPYSNEIYNQCIARIANGVEPGEDGFIFITATPEQGETPLYMKFAANKTGLLYIQRVTWWDSPLFNDKQINELLAALDEHERDLRSKGIPAVGKGAVFKIADDEIKVRDVYPLSHWQIVAAVDWGHVKDPTVIAIALHDPDNDTFYLYDLFYLDESEEARSPASVANILNNSPYRGVPVIVPHDSGMKSEASESNGKLLQRLGVNVPPDPFYNPQDTQLRNVKLGNNKRSGLSIETGLSEMRYLMSTGQLKVCDNCDHWFREKHSYSYSFNERTRTLGYAGADHCIDASRYAFMSLIANRGCNWSEAGNASTWSPIESTPFYL</sequence>
<gene>
    <name evidence="3" type="ORF">MC70_017770</name>
</gene>
<dbReference type="InterPro" id="IPR027417">
    <property type="entry name" value="P-loop_NTPase"/>
</dbReference>
<proteinExistence type="predicted"/>
<dbReference type="InterPro" id="IPR035421">
    <property type="entry name" value="Terminase_6C"/>
</dbReference>
<dbReference type="EMBL" id="JTBC02000008">
    <property type="protein sequence ID" value="PNO65051.1"/>
    <property type="molecule type" value="Genomic_DNA"/>
</dbReference>
<comment type="caution">
    <text evidence="3">The sequence shown here is derived from an EMBL/GenBank/DDBJ whole genome shotgun (WGS) entry which is preliminary data.</text>
</comment>
<dbReference type="Proteomes" id="UP000030378">
    <property type="component" value="Unassembled WGS sequence"/>
</dbReference>
<evidence type="ECO:0000259" key="2">
    <source>
        <dbReference type="Pfam" id="PF17289"/>
    </source>
</evidence>
<dbReference type="Gene3D" id="3.40.50.300">
    <property type="entry name" value="P-loop containing nucleotide triphosphate hydrolases"/>
    <property type="match status" value="1"/>
</dbReference>